<dbReference type="Pfam" id="PF00564">
    <property type="entry name" value="PB1"/>
    <property type="match status" value="1"/>
</dbReference>
<dbReference type="PROSITE" id="PS50010">
    <property type="entry name" value="DH_2"/>
    <property type="match status" value="1"/>
</dbReference>
<accession>A0A165A327</accession>
<dbReference type="Gene3D" id="1.10.418.10">
    <property type="entry name" value="Calponin-like domain"/>
    <property type="match status" value="1"/>
</dbReference>
<dbReference type="Pfam" id="PF15411">
    <property type="entry name" value="PH_10"/>
    <property type="match status" value="1"/>
</dbReference>
<feature type="region of interest" description="Disordered" evidence="1">
    <location>
        <begin position="558"/>
        <end position="592"/>
    </location>
</feature>
<reference evidence="5 6" key="1">
    <citation type="journal article" date="2016" name="Mol. Biol. Evol.">
        <title>Comparative Genomics of Early-Diverging Mushroom-Forming Fungi Provides Insights into the Origins of Lignocellulose Decay Capabilities.</title>
        <authorList>
            <person name="Nagy L.G."/>
            <person name="Riley R."/>
            <person name="Tritt A."/>
            <person name="Adam C."/>
            <person name="Daum C."/>
            <person name="Floudas D."/>
            <person name="Sun H."/>
            <person name="Yadav J.S."/>
            <person name="Pangilinan J."/>
            <person name="Larsson K.H."/>
            <person name="Matsuura K."/>
            <person name="Barry K."/>
            <person name="Labutti K."/>
            <person name="Kuo R."/>
            <person name="Ohm R.A."/>
            <person name="Bhattacharya S.S."/>
            <person name="Shirouzu T."/>
            <person name="Yoshinaga Y."/>
            <person name="Martin F.M."/>
            <person name="Grigoriev I.V."/>
            <person name="Hibbett D.S."/>
        </authorList>
    </citation>
    <scope>NUCLEOTIDE SEQUENCE [LARGE SCALE GENOMIC DNA]</scope>
    <source>
        <strain evidence="5 6">HHB9708</strain>
    </source>
</reference>
<feature type="compositionally biased region" description="Low complexity" evidence="1">
    <location>
        <begin position="748"/>
        <end position="762"/>
    </location>
</feature>
<dbReference type="GO" id="GO:0005085">
    <property type="term" value="F:guanyl-nucleotide exchange factor activity"/>
    <property type="evidence" value="ECO:0007669"/>
    <property type="project" value="InterPro"/>
</dbReference>
<evidence type="ECO:0000313" key="6">
    <source>
        <dbReference type="Proteomes" id="UP000076722"/>
    </source>
</evidence>
<evidence type="ECO:0008006" key="7">
    <source>
        <dbReference type="Google" id="ProtNLM"/>
    </source>
</evidence>
<dbReference type="InterPro" id="IPR035899">
    <property type="entry name" value="DBL_dom_sf"/>
</dbReference>
<dbReference type="InterPro" id="IPR000270">
    <property type="entry name" value="PB1_dom"/>
</dbReference>
<keyword evidence="6" id="KW-1185">Reference proteome</keyword>
<dbReference type="SUPFAM" id="SSF50729">
    <property type="entry name" value="PH domain-like"/>
    <property type="match status" value="1"/>
</dbReference>
<dbReference type="AlphaFoldDB" id="A0A165A327"/>
<dbReference type="SUPFAM" id="SSF48065">
    <property type="entry name" value="DBL homology domain (DH-domain)"/>
    <property type="match status" value="1"/>
</dbReference>
<dbReference type="Pfam" id="PF06395">
    <property type="entry name" value="CDC24"/>
    <property type="match status" value="1"/>
</dbReference>
<dbReference type="GO" id="GO:0005634">
    <property type="term" value="C:nucleus"/>
    <property type="evidence" value="ECO:0007669"/>
    <property type="project" value="TreeGrafter"/>
</dbReference>
<dbReference type="PANTHER" id="PTHR47339:SF1">
    <property type="entry name" value="CELL DIVISION CONTROL PROTEIN 24"/>
    <property type="match status" value="1"/>
</dbReference>
<feature type="compositionally biased region" description="Basic and acidic residues" evidence="1">
    <location>
        <begin position="813"/>
        <end position="830"/>
    </location>
</feature>
<evidence type="ECO:0000259" key="4">
    <source>
        <dbReference type="PROSITE" id="PS51745"/>
    </source>
</evidence>
<dbReference type="CDD" id="cd05992">
    <property type="entry name" value="PB1"/>
    <property type="match status" value="1"/>
</dbReference>
<dbReference type="PROSITE" id="PS50003">
    <property type="entry name" value="PH_DOMAIN"/>
    <property type="match status" value="1"/>
</dbReference>
<dbReference type="CDD" id="cd00160">
    <property type="entry name" value="RhoGEF"/>
    <property type="match status" value="1"/>
</dbReference>
<dbReference type="InterPro" id="IPR001849">
    <property type="entry name" value="PH_domain"/>
</dbReference>
<evidence type="ECO:0000256" key="1">
    <source>
        <dbReference type="SAM" id="MobiDB-lite"/>
    </source>
</evidence>
<feature type="compositionally biased region" description="Polar residues" evidence="1">
    <location>
        <begin position="677"/>
        <end position="691"/>
    </location>
</feature>
<dbReference type="PROSITE" id="PS51745">
    <property type="entry name" value="PB1"/>
    <property type="match status" value="1"/>
</dbReference>
<feature type="compositionally biased region" description="Pro residues" evidence="1">
    <location>
        <begin position="694"/>
        <end position="710"/>
    </location>
</feature>
<dbReference type="SMART" id="SM00666">
    <property type="entry name" value="PB1"/>
    <property type="match status" value="1"/>
</dbReference>
<proteinExistence type="predicted"/>
<feature type="compositionally biased region" description="Polar residues" evidence="1">
    <location>
        <begin position="715"/>
        <end position="742"/>
    </location>
</feature>
<organism evidence="5 6">
    <name type="scientific">Sistotremastrum niveocremeum HHB9708</name>
    <dbReference type="NCBI Taxonomy" id="1314777"/>
    <lineage>
        <taxon>Eukaryota</taxon>
        <taxon>Fungi</taxon>
        <taxon>Dikarya</taxon>
        <taxon>Basidiomycota</taxon>
        <taxon>Agaricomycotina</taxon>
        <taxon>Agaricomycetes</taxon>
        <taxon>Sistotremastrales</taxon>
        <taxon>Sistotremastraceae</taxon>
        <taxon>Sertulicium</taxon>
        <taxon>Sertulicium niveocremeum</taxon>
    </lineage>
</organism>
<protein>
    <recommendedName>
        <fullName evidence="7">DH domain-containing protein</fullName>
    </recommendedName>
</protein>
<feature type="compositionally biased region" description="Basic and acidic residues" evidence="1">
    <location>
        <begin position="658"/>
        <end position="676"/>
    </location>
</feature>
<dbReference type="InterPro" id="IPR053026">
    <property type="entry name" value="CDC42_GEF"/>
</dbReference>
<dbReference type="GO" id="GO:0030010">
    <property type="term" value="P:establishment of cell polarity"/>
    <property type="evidence" value="ECO:0007669"/>
    <property type="project" value="TreeGrafter"/>
</dbReference>
<dbReference type="GO" id="GO:0005737">
    <property type="term" value="C:cytoplasm"/>
    <property type="evidence" value="ECO:0007669"/>
    <property type="project" value="TreeGrafter"/>
</dbReference>
<dbReference type="OrthoDB" id="1594986at2759"/>
<dbReference type="GO" id="GO:0000935">
    <property type="term" value="C:division septum"/>
    <property type="evidence" value="ECO:0007669"/>
    <property type="project" value="TreeGrafter"/>
</dbReference>
<feature type="compositionally biased region" description="Polar residues" evidence="1">
    <location>
        <begin position="564"/>
        <end position="574"/>
    </location>
</feature>
<dbReference type="Gene3D" id="3.10.20.90">
    <property type="entry name" value="Phosphatidylinositol 3-kinase Catalytic Subunit, Chain A, domain 1"/>
    <property type="match status" value="1"/>
</dbReference>
<dbReference type="Pfam" id="PF00621">
    <property type="entry name" value="RhoGEF"/>
    <property type="match status" value="1"/>
</dbReference>
<dbReference type="SUPFAM" id="SSF54277">
    <property type="entry name" value="CAD &amp; PB1 domains"/>
    <property type="match status" value="1"/>
</dbReference>
<dbReference type="InterPro" id="IPR000219">
    <property type="entry name" value="DH_dom"/>
</dbReference>
<evidence type="ECO:0000313" key="5">
    <source>
        <dbReference type="EMBL" id="KZS98420.1"/>
    </source>
</evidence>
<sequence>MATSSRKKSVASTTTVEIPLPVQTNTLLNKSAASSTSLYQQCSQLRATLMRIEGFPPFLALSPPNSSRQSTDALTHLWDCFALGTPLCYLFNLLPPPAIPIDINTDPDDLNLDPNDIKSKKRAIILFIMAVKKMQQQGQWEESDLFQVTELTDRNMSGFVKVINTVTYLTDRLPQSVFVEPPIPQSPPTESSAHDSSIFSFDNESVSQLPPSSQEVERRNIVRELLETERKYVADLECMQKYAVALLQRNVIDQDTILEIFPGLNKLLDFQRQFLVRLEQTAELPWVEQRWGRCFTDCEEDFVVYEPYCSNYTNAMDVLLREEQHLMELASMINPKAELPAFLIKPVQRICKYPLLLDSLIKATAGSDYPYSQELIAGSASAKRITDRINEAQRRAENLQTVQSLETRIEDWKGHHLVNFGELVLDDYFVVVKSEVDREYHVFLFEKIILCCKENPQTPGPPSKKVGKSNSLLKRPAPPGPGALGPSAAKRKNTPLLLKGRIFLNNVTIASPSGKTGQHELQVWWRGDDDMEYFTLRCRSEEQLKQWEAQISRLVSQADKRRGGSSSLANSTNPAAARMTGPQSTFSPSGISGNFTQPLRIARYSDINSSDENFAKRGSDGFDMDDELDERFPVSVQPLSGRGTPVGNRRLGTAHSMPPEREPTPTFDRVRARTEDTSGQVMQQWRANGYQTVPPLPPPSGGLPPPPNSSRPPNTRYTSADASAYNSGRGSALRSQFSTTMLRSAYDSGESSGRTSRTSQSSHPNSSFTSSQYPTRSRSASIPSSHTPPSNPPPPLPTSHWSGRTPSVTPMTERGEKRDSGSSESTERSSDGSTPHSSSPITPFGSTDSALASATLRSQRSRTFGSGHGNGNAAAMNFSSPPVKVKVHYGEDLFVIIVPRSTDYNDLVDKVGKKIRLCGGKRDSGPLRVKYRDEDGDMVSLGSNEDVQMAFDSTRLTAGGQVTLFVV</sequence>
<feature type="domain" description="PB1" evidence="4">
    <location>
        <begin position="882"/>
        <end position="967"/>
    </location>
</feature>
<dbReference type="SMART" id="SM00233">
    <property type="entry name" value="PH"/>
    <property type="match status" value="1"/>
</dbReference>
<feature type="region of interest" description="Disordered" evidence="1">
    <location>
        <begin position="633"/>
        <end position="848"/>
    </location>
</feature>
<dbReference type="GO" id="GO:0043332">
    <property type="term" value="C:mating projection tip"/>
    <property type="evidence" value="ECO:0007669"/>
    <property type="project" value="TreeGrafter"/>
</dbReference>
<feature type="compositionally biased region" description="Polar residues" evidence="1">
    <location>
        <begin position="763"/>
        <end position="780"/>
    </location>
</feature>
<dbReference type="EMBL" id="KV419395">
    <property type="protein sequence ID" value="KZS98420.1"/>
    <property type="molecule type" value="Genomic_DNA"/>
</dbReference>
<feature type="domain" description="DH" evidence="3">
    <location>
        <begin position="217"/>
        <end position="392"/>
    </location>
</feature>
<dbReference type="PANTHER" id="PTHR47339">
    <property type="entry name" value="CELL DIVISION CONTROL PROTEIN 24"/>
    <property type="match status" value="1"/>
</dbReference>
<dbReference type="Proteomes" id="UP000076722">
    <property type="component" value="Unassembled WGS sequence"/>
</dbReference>
<dbReference type="Gene3D" id="1.20.900.10">
    <property type="entry name" value="Dbl homology (DH) domain"/>
    <property type="match status" value="1"/>
</dbReference>
<dbReference type="STRING" id="1314777.A0A165A327"/>
<name>A0A165A327_9AGAM</name>
<dbReference type="InterPro" id="IPR033511">
    <property type="entry name" value="Cdc24/Scd1_PH_dom"/>
</dbReference>
<dbReference type="GO" id="GO:0031106">
    <property type="term" value="P:septin ring organization"/>
    <property type="evidence" value="ECO:0007669"/>
    <property type="project" value="TreeGrafter"/>
</dbReference>
<evidence type="ECO:0000259" key="3">
    <source>
        <dbReference type="PROSITE" id="PS50010"/>
    </source>
</evidence>
<gene>
    <name evidence="5" type="ORF">SISNIDRAFT_435514</name>
</gene>
<feature type="domain" description="PH" evidence="2">
    <location>
        <begin position="416"/>
        <end position="556"/>
    </location>
</feature>
<dbReference type="CDD" id="cd13246">
    <property type="entry name" value="PH_Scd1"/>
    <property type="match status" value="1"/>
</dbReference>
<dbReference type="InterPro" id="IPR011993">
    <property type="entry name" value="PH-like_dom_sf"/>
</dbReference>
<evidence type="ECO:0000259" key="2">
    <source>
        <dbReference type="PROSITE" id="PS50003"/>
    </source>
</evidence>
<dbReference type="InterPro" id="IPR053793">
    <property type="entry name" value="PB1-like"/>
</dbReference>
<feature type="compositionally biased region" description="Polar residues" evidence="1">
    <location>
        <begin position="581"/>
        <end position="592"/>
    </location>
</feature>
<dbReference type="InterPro" id="IPR010481">
    <property type="entry name" value="Cdc24/Scd1_N"/>
</dbReference>
<dbReference type="InterPro" id="IPR036872">
    <property type="entry name" value="CH_dom_sf"/>
</dbReference>
<dbReference type="Gene3D" id="2.30.29.30">
    <property type="entry name" value="Pleckstrin-homology domain (PH domain)/Phosphotyrosine-binding domain (PTB)"/>
    <property type="match status" value="1"/>
</dbReference>
<dbReference type="SMART" id="SM00325">
    <property type="entry name" value="RhoGEF"/>
    <property type="match status" value="1"/>
</dbReference>
<feature type="region of interest" description="Disordered" evidence="1">
    <location>
        <begin position="456"/>
        <end position="490"/>
    </location>
</feature>